<feature type="domain" description="Coenzyme Q-binding protein COQ10 START" evidence="1">
    <location>
        <begin position="166"/>
        <end position="269"/>
    </location>
</feature>
<dbReference type="CDD" id="cd08861">
    <property type="entry name" value="OtcD1_ARO-CYC_like"/>
    <property type="match status" value="2"/>
</dbReference>
<name>A0A7W9HHV5_9PSEU</name>
<comment type="caution">
    <text evidence="2">The sequence shown here is derived from an EMBL/GenBank/DDBJ whole genome shotgun (WGS) entry which is preliminary data.</text>
</comment>
<dbReference type="Gene3D" id="3.30.530.20">
    <property type="match status" value="2"/>
</dbReference>
<reference evidence="2 3" key="1">
    <citation type="submission" date="2020-08" db="EMBL/GenBank/DDBJ databases">
        <title>Sequencing the genomes of 1000 actinobacteria strains.</title>
        <authorList>
            <person name="Klenk H.-P."/>
        </authorList>
    </citation>
    <scope>NUCLEOTIDE SEQUENCE [LARGE SCALE GENOMIC DNA]</scope>
    <source>
        <strain evidence="2 3">DSM 45486</strain>
    </source>
</reference>
<evidence type="ECO:0000259" key="1">
    <source>
        <dbReference type="Pfam" id="PF03364"/>
    </source>
</evidence>
<dbReference type="Pfam" id="PF03364">
    <property type="entry name" value="Polyketide_cyc"/>
    <property type="match status" value="1"/>
</dbReference>
<protein>
    <submittedName>
        <fullName evidence="2">Ribosome-associated toxin RatA of RatAB toxin-antitoxin module</fullName>
    </submittedName>
</protein>
<dbReference type="Proteomes" id="UP000552097">
    <property type="component" value="Unassembled WGS sequence"/>
</dbReference>
<proteinExistence type="predicted"/>
<keyword evidence="3" id="KW-1185">Reference proteome</keyword>
<dbReference type="SUPFAM" id="SSF55961">
    <property type="entry name" value="Bet v1-like"/>
    <property type="match status" value="2"/>
</dbReference>
<evidence type="ECO:0000313" key="2">
    <source>
        <dbReference type="EMBL" id="MBB5802193.1"/>
    </source>
</evidence>
<evidence type="ECO:0000313" key="3">
    <source>
        <dbReference type="Proteomes" id="UP000552097"/>
    </source>
</evidence>
<dbReference type="InterPro" id="IPR023393">
    <property type="entry name" value="START-like_dom_sf"/>
</dbReference>
<accession>A0A7W9HHV5</accession>
<dbReference type="InterPro" id="IPR005031">
    <property type="entry name" value="COQ10_START"/>
</dbReference>
<dbReference type="RefSeq" id="WP_184918758.1">
    <property type="nucleotide sequence ID" value="NZ_JACHMO010000001.1"/>
</dbReference>
<dbReference type="Pfam" id="PF10604">
    <property type="entry name" value="Polyketide_cyc2"/>
    <property type="match status" value="1"/>
</dbReference>
<dbReference type="InterPro" id="IPR019587">
    <property type="entry name" value="Polyketide_cyclase/dehydratase"/>
</dbReference>
<dbReference type="EMBL" id="JACHMO010000001">
    <property type="protein sequence ID" value="MBB5802193.1"/>
    <property type="molecule type" value="Genomic_DNA"/>
</dbReference>
<gene>
    <name evidence="2" type="ORF">F4560_001961</name>
</gene>
<organism evidence="2 3">
    <name type="scientific">Saccharothrix ecbatanensis</name>
    <dbReference type="NCBI Taxonomy" id="1105145"/>
    <lineage>
        <taxon>Bacteria</taxon>
        <taxon>Bacillati</taxon>
        <taxon>Actinomycetota</taxon>
        <taxon>Actinomycetes</taxon>
        <taxon>Pseudonocardiales</taxon>
        <taxon>Pseudonocardiaceae</taxon>
        <taxon>Saccharothrix</taxon>
    </lineage>
</organism>
<sequence length="315" mass="34988">MASSDTRTTAHEITVAAPAKTVFDLIADAAKWPMIFPPTVHVDYLERGESAERLQIWATGNGEVRKWQSRRELDHDRLRVTFHQEVSQHPLLSMAGAWLIAALPGKRTHVRLTHEFRVVGNEPRNVAWVERAVDRNSTAELAALKAEAEREDAEELLLTFDDTVAVPAERGDVYKFLHDAGQWTERIPHVVGVVLTEESPNIQTLEMNTLAADGSTHTTKSVRVCFPDDRIVYKQLQAPGIMTAHTGQWRLTGTGQQTVVTATHNVRLDRLAIPTLLGRDATVAGARQLVRTSLGDNSTATIRLAGEHLARLRND</sequence>
<dbReference type="AlphaFoldDB" id="A0A7W9HHV5"/>